<dbReference type="UniPathway" id="UPA00164"/>
<sequence>MKILYVTSESTPFIKTGGLADVAGSLPKAIRKKGHDIRVVLPLYSKINEEFRKRMKYIGYYYVDFSWKHKYCGVFELIYDGVIFYFLDNEDYFKRNNIYGENDDYERFIFFSKASVILPKYLNFRCDVIHSNDWHSGLVSVYVNDFRQGDDFYNDVKTLYTIHNIKYQGQFDRSIFFLTGLPGKYLSYNDLEFDFGINFMKAGIIHSTKFNTVSKTYAEEIKYDFFGERLEGVINHYSYKLSGIINGLDFDVWNPKTDKIIFKNYDYSTIENKVLNKIFLQKRFGLPVRKDVPLIAMVTRLAQMKGIDLLRYIFEELIQEDIQFVILGTGEYEYQEMFKYFEYKYPEKVAARIYFDTKEANMIYAASDFYMMPSIFEPCGISQLIALRYGSLPIVRETGGLKDTVIPYNKFTGDGTGFTFSNINAHELLFKTKEAINLYYNNKKDLKKLVKNAMNSNYDWDKSCDEYISLYRSL</sequence>
<evidence type="ECO:0000313" key="11">
    <source>
        <dbReference type="Proteomes" id="UP000297454"/>
    </source>
</evidence>
<evidence type="ECO:0000256" key="1">
    <source>
        <dbReference type="ARBA" id="ARBA00001478"/>
    </source>
</evidence>
<dbReference type="SUPFAM" id="SSF53756">
    <property type="entry name" value="UDP-Glycosyltransferase/glycogen phosphorylase"/>
    <property type="match status" value="1"/>
</dbReference>
<keyword evidence="4 7" id="KW-0328">Glycosyltransferase</keyword>
<dbReference type="HAMAP" id="MF_00484">
    <property type="entry name" value="Glycogen_synth"/>
    <property type="match status" value="1"/>
</dbReference>
<dbReference type="InterPro" id="IPR013534">
    <property type="entry name" value="Starch_synth_cat_dom"/>
</dbReference>
<evidence type="ECO:0000256" key="5">
    <source>
        <dbReference type="ARBA" id="ARBA00022679"/>
    </source>
</evidence>
<reference evidence="10 11" key="1">
    <citation type="submission" date="2019-01" db="EMBL/GenBank/DDBJ databases">
        <title>Draft Genome Sequences of Helcococcus ovis Strains Isolated from the Uterus and Vagina of Dairy Cows with Metritis.</title>
        <authorList>
            <person name="Cunha F."/>
            <person name="Jeon S.J."/>
            <person name="Kutzer P."/>
            <person name="Galvao K.N."/>
        </authorList>
    </citation>
    <scope>NUCLEOTIDE SEQUENCE [LARGE SCALE GENOMIC DNA]</scope>
    <source>
        <strain evidence="10 11">KG-37</strain>
    </source>
</reference>
<feature type="domain" description="Starch synthase catalytic" evidence="9">
    <location>
        <begin position="2"/>
        <end position="235"/>
    </location>
</feature>
<evidence type="ECO:0000259" key="8">
    <source>
        <dbReference type="Pfam" id="PF00534"/>
    </source>
</evidence>
<dbReference type="Proteomes" id="UP000297454">
    <property type="component" value="Unassembled WGS sequence"/>
</dbReference>
<dbReference type="Pfam" id="PF08323">
    <property type="entry name" value="Glyco_transf_5"/>
    <property type="match status" value="1"/>
</dbReference>
<evidence type="ECO:0000256" key="4">
    <source>
        <dbReference type="ARBA" id="ARBA00022676"/>
    </source>
</evidence>
<dbReference type="OrthoDB" id="9808590at2"/>
<dbReference type="GO" id="GO:0004373">
    <property type="term" value="F:alpha-1,4-glucan glucosyltransferase (UDP-glucose donor) activity"/>
    <property type="evidence" value="ECO:0007669"/>
    <property type="project" value="InterPro"/>
</dbReference>
<dbReference type="EMBL" id="SCFR01000032">
    <property type="protein sequence ID" value="TFF64630.1"/>
    <property type="molecule type" value="Genomic_DNA"/>
</dbReference>
<dbReference type="InterPro" id="IPR011835">
    <property type="entry name" value="GS/SS"/>
</dbReference>
<protein>
    <recommendedName>
        <fullName evidence="7">Glycogen synthase</fullName>
        <ecNumber evidence="7">2.4.1.21</ecNumber>
    </recommendedName>
    <alternativeName>
        <fullName evidence="7">Starch [bacterial glycogen] synthase</fullName>
    </alternativeName>
</protein>
<keyword evidence="6 7" id="KW-0320">Glycogen biosynthesis</keyword>
<dbReference type="NCBIfam" id="TIGR02095">
    <property type="entry name" value="glgA"/>
    <property type="match status" value="1"/>
</dbReference>
<dbReference type="GO" id="GO:0009011">
    <property type="term" value="F:alpha-1,4-glucan glucosyltransferase (ADP-glucose donor) activity"/>
    <property type="evidence" value="ECO:0007669"/>
    <property type="project" value="UniProtKB-UniRule"/>
</dbReference>
<dbReference type="CDD" id="cd03791">
    <property type="entry name" value="GT5_Glycogen_synthase_DULL1-like"/>
    <property type="match status" value="1"/>
</dbReference>
<dbReference type="PANTHER" id="PTHR45825">
    <property type="entry name" value="GRANULE-BOUND STARCH SYNTHASE 1, CHLOROPLASTIC/AMYLOPLASTIC"/>
    <property type="match status" value="1"/>
</dbReference>
<evidence type="ECO:0000256" key="2">
    <source>
        <dbReference type="ARBA" id="ARBA00002764"/>
    </source>
</evidence>
<dbReference type="EC" id="2.4.1.21" evidence="7"/>
<dbReference type="Pfam" id="PF00534">
    <property type="entry name" value="Glycos_transf_1"/>
    <property type="match status" value="1"/>
</dbReference>
<dbReference type="RefSeq" id="WP_134710715.1">
    <property type="nucleotide sequence ID" value="NZ_CP119081.1"/>
</dbReference>
<evidence type="ECO:0000256" key="3">
    <source>
        <dbReference type="ARBA" id="ARBA00010281"/>
    </source>
</evidence>
<dbReference type="PANTHER" id="PTHR45825:SF11">
    <property type="entry name" value="ALPHA AMYLASE DOMAIN-CONTAINING PROTEIN"/>
    <property type="match status" value="1"/>
</dbReference>
<dbReference type="Gene3D" id="3.40.50.2000">
    <property type="entry name" value="Glycogen Phosphorylase B"/>
    <property type="match status" value="2"/>
</dbReference>
<comment type="pathway">
    <text evidence="7">Glycan biosynthesis; glycogen biosynthesis.</text>
</comment>
<organism evidence="10 11">
    <name type="scientific">Helcococcus ovis</name>
    <dbReference type="NCBI Taxonomy" id="72026"/>
    <lineage>
        <taxon>Bacteria</taxon>
        <taxon>Bacillati</taxon>
        <taxon>Bacillota</taxon>
        <taxon>Tissierellia</taxon>
        <taxon>Tissierellales</taxon>
        <taxon>Peptoniphilaceae</taxon>
        <taxon>Helcococcus</taxon>
    </lineage>
</organism>
<accession>A0A4R9C2J4</accession>
<comment type="function">
    <text evidence="2 7">Synthesizes alpha-1,4-glucan chains using ADP-glucose.</text>
</comment>
<comment type="catalytic activity">
    <reaction evidence="1 7">
        <text>[(1-&gt;4)-alpha-D-glucosyl](n) + ADP-alpha-D-glucose = [(1-&gt;4)-alpha-D-glucosyl](n+1) + ADP + H(+)</text>
        <dbReference type="Rhea" id="RHEA:18189"/>
        <dbReference type="Rhea" id="RHEA-COMP:9584"/>
        <dbReference type="Rhea" id="RHEA-COMP:9587"/>
        <dbReference type="ChEBI" id="CHEBI:15378"/>
        <dbReference type="ChEBI" id="CHEBI:15444"/>
        <dbReference type="ChEBI" id="CHEBI:57498"/>
        <dbReference type="ChEBI" id="CHEBI:456216"/>
        <dbReference type="EC" id="2.4.1.21"/>
    </reaction>
</comment>
<comment type="similarity">
    <text evidence="3 7">Belongs to the glycosyltransferase 1 family. Bacterial/plant glycogen synthase subfamily.</text>
</comment>
<dbReference type="GeneID" id="97030952"/>
<name>A0A4R9C2J4_9FIRM</name>
<evidence type="ECO:0000256" key="6">
    <source>
        <dbReference type="ARBA" id="ARBA00023056"/>
    </source>
</evidence>
<comment type="caution">
    <text evidence="10">The sequence shown here is derived from an EMBL/GenBank/DDBJ whole genome shotgun (WGS) entry which is preliminary data.</text>
</comment>
<evidence type="ECO:0000256" key="7">
    <source>
        <dbReference type="HAMAP-Rule" id="MF_00484"/>
    </source>
</evidence>
<keyword evidence="11" id="KW-1185">Reference proteome</keyword>
<keyword evidence="5 7" id="KW-0808">Transferase</keyword>
<dbReference type="NCBIfam" id="NF001898">
    <property type="entry name" value="PRK00654.1-1"/>
    <property type="match status" value="1"/>
</dbReference>
<gene>
    <name evidence="7 10" type="primary">glgA</name>
    <name evidence="10" type="ORF">EQF91_07425</name>
</gene>
<evidence type="ECO:0000313" key="10">
    <source>
        <dbReference type="EMBL" id="TFF64630.1"/>
    </source>
</evidence>
<proteinExistence type="inferred from homology"/>
<evidence type="ECO:0000259" key="9">
    <source>
        <dbReference type="Pfam" id="PF08323"/>
    </source>
</evidence>
<feature type="domain" description="Glycosyl transferase family 1" evidence="8">
    <location>
        <begin position="282"/>
        <end position="453"/>
    </location>
</feature>
<dbReference type="AlphaFoldDB" id="A0A4R9C2J4"/>
<dbReference type="InterPro" id="IPR001296">
    <property type="entry name" value="Glyco_trans_1"/>
</dbReference>
<dbReference type="GO" id="GO:0005978">
    <property type="term" value="P:glycogen biosynthetic process"/>
    <property type="evidence" value="ECO:0007669"/>
    <property type="project" value="UniProtKB-UniRule"/>
</dbReference>
<feature type="binding site" evidence="7">
    <location>
        <position position="15"/>
    </location>
    <ligand>
        <name>ADP-alpha-D-glucose</name>
        <dbReference type="ChEBI" id="CHEBI:57498"/>
    </ligand>
</feature>